<feature type="transmembrane region" description="Helical" evidence="6">
    <location>
        <begin position="112"/>
        <end position="129"/>
    </location>
</feature>
<evidence type="ECO:0000259" key="7">
    <source>
        <dbReference type="SMART" id="SM00387"/>
    </source>
</evidence>
<evidence type="ECO:0000313" key="9">
    <source>
        <dbReference type="Proteomes" id="UP000285882"/>
    </source>
</evidence>
<comment type="catalytic activity">
    <reaction evidence="1">
        <text>ATP + protein L-histidine = ADP + protein N-phospho-L-histidine.</text>
        <dbReference type="EC" id="2.7.13.3"/>
    </reaction>
</comment>
<keyword evidence="6" id="KW-0812">Transmembrane</keyword>
<dbReference type="GO" id="GO:0016301">
    <property type="term" value="F:kinase activity"/>
    <property type="evidence" value="ECO:0007669"/>
    <property type="project" value="UniProtKB-KW"/>
</dbReference>
<dbReference type="SUPFAM" id="SSF55874">
    <property type="entry name" value="ATPase domain of HSP90 chaperone/DNA topoisomerase II/histidine kinase"/>
    <property type="match status" value="1"/>
</dbReference>
<dbReference type="Proteomes" id="UP000285882">
    <property type="component" value="Chromosome"/>
</dbReference>
<dbReference type="Pfam" id="PF02518">
    <property type="entry name" value="HATPase_c"/>
    <property type="match status" value="1"/>
</dbReference>
<organism evidence="8 9">
    <name type="scientific">Sporolactobacillus terrae</name>
    <dbReference type="NCBI Taxonomy" id="269673"/>
    <lineage>
        <taxon>Bacteria</taxon>
        <taxon>Bacillati</taxon>
        <taxon>Bacillota</taxon>
        <taxon>Bacilli</taxon>
        <taxon>Bacillales</taxon>
        <taxon>Sporolactobacillaceae</taxon>
        <taxon>Sporolactobacillus</taxon>
    </lineage>
</organism>
<evidence type="ECO:0000256" key="6">
    <source>
        <dbReference type="SAM" id="Phobius"/>
    </source>
</evidence>
<evidence type="ECO:0000256" key="5">
    <source>
        <dbReference type="ARBA" id="ARBA00023012"/>
    </source>
</evidence>
<accession>A0ABX5Q6E2</accession>
<evidence type="ECO:0000256" key="2">
    <source>
        <dbReference type="ARBA" id="ARBA00012438"/>
    </source>
</evidence>
<feature type="domain" description="Histidine kinase/HSP90-like ATPase" evidence="7">
    <location>
        <begin position="283"/>
        <end position="373"/>
    </location>
</feature>
<feature type="transmembrane region" description="Helical" evidence="6">
    <location>
        <begin position="20"/>
        <end position="37"/>
    </location>
</feature>
<reference evidence="8 9" key="1">
    <citation type="submission" date="2018-01" db="EMBL/GenBank/DDBJ databases">
        <title>Complete genome sequencing of Sporolactobacillus terrae DLG3.</title>
        <authorList>
            <person name="Nam Y.-D."/>
            <person name="Kang J."/>
            <person name="Chung W.-H."/>
        </authorList>
    </citation>
    <scope>NUCLEOTIDE SEQUENCE [LARGE SCALE GENOMIC DNA]</scope>
    <source>
        <strain evidence="8 9">DLG3</strain>
    </source>
</reference>
<dbReference type="Pfam" id="PF07730">
    <property type="entry name" value="HisKA_3"/>
    <property type="match status" value="1"/>
</dbReference>
<evidence type="ECO:0000256" key="4">
    <source>
        <dbReference type="ARBA" id="ARBA00022777"/>
    </source>
</evidence>
<evidence type="ECO:0000256" key="3">
    <source>
        <dbReference type="ARBA" id="ARBA00022679"/>
    </source>
</evidence>
<dbReference type="PANTHER" id="PTHR24421">
    <property type="entry name" value="NITRATE/NITRITE SENSOR PROTEIN NARX-RELATED"/>
    <property type="match status" value="1"/>
</dbReference>
<keyword evidence="9" id="KW-1185">Reference proteome</keyword>
<dbReference type="EMBL" id="CP025688">
    <property type="protein sequence ID" value="QAA22206.1"/>
    <property type="molecule type" value="Genomic_DNA"/>
</dbReference>
<evidence type="ECO:0000256" key="1">
    <source>
        <dbReference type="ARBA" id="ARBA00000085"/>
    </source>
</evidence>
<dbReference type="Gene3D" id="1.20.5.1930">
    <property type="match status" value="1"/>
</dbReference>
<dbReference type="InterPro" id="IPR036890">
    <property type="entry name" value="HATPase_C_sf"/>
</dbReference>
<keyword evidence="5" id="KW-0902">Two-component regulatory system</keyword>
<keyword evidence="6" id="KW-0472">Membrane</keyword>
<gene>
    <name evidence="8" type="ORF">C0674_06025</name>
</gene>
<keyword evidence="3" id="KW-0808">Transferase</keyword>
<feature type="transmembrane region" description="Helical" evidence="6">
    <location>
        <begin position="42"/>
        <end position="60"/>
    </location>
</feature>
<keyword evidence="4 8" id="KW-0418">Kinase</keyword>
<sequence length="383" mass="43782">MNRRDGGAYMKLFPKSVGPYPYLWMLIIFPQFFYNALHVDHLTNRMITVMAGIILIYVFRQMYWLDHSALLIHFQICLAALCVSSVIIDPSMMFYGLGFVFLFGYIERVRDLVLGIVSLTLVYIIVSAISDGSPIAFIRKYQFILFIIQAVIPIAVFLYERTRKLHHQLNQANEQIVSLVKEQERNRFARDLHDTLGHTLTMVILKCELATRLMDKESDQAKLELSEIEAITRTALRQTRELVTSIKYRSLQEELDDTKRFLQNKRISVSVDSPESWPQLGTKSETMLSLALREAVTNVARHSDAKRCTIKIMVQNQKFCLVVDDDGVGFEGDGSAGNGLHTMQERMMLIGGSVEFVKKEPGTTLRFQLPLKKRKVEAGTCES</sequence>
<dbReference type="PANTHER" id="PTHR24421:SF63">
    <property type="entry name" value="SENSOR HISTIDINE KINASE DESK"/>
    <property type="match status" value="1"/>
</dbReference>
<dbReference type="EC" id="2.7.13.3" evidence="2"/>
<dbReference type="InterPro" id="IPR050482">
    <property type="entry name" value="Sensor_HK_TwoCompSys"/>
</dbReference>
<evidence type="ECO:0000313" key="8">
    <source>
        <dbReference type="EMBL" id="QAA22206.1"/>
    </source>
</evidence>
<feature type="transmembrane region" description="Helical" evidence="6">
    <location>
        <begin position="72"/>
        <end position="105"/>
    </location>
</feature>
<feature type="transmembrane region" description="Helical" evidence="6">
    <location>
        <begin position="141"/>
        <end position="159"/>
    </location>
</feature>
<dbReference type="SMART" id="SM00387">
    <property type="entry name" value="HATPase_c"/>
    <property type="match status" value="1"/>
</dbReference>
<protein>
    <recommendedName>
        <fullName evidence="2">histidine kinase</fullName>
        <ecNumber evidence="2">2.7.13.3</ecNumber>
    </recommendedName>
</protein>
<dbReference type="CDD" id="cd16917">
    <property type="entry name" value="HATPase_UhpB-NarQ-NarX-like"/>
    <property type="match status" value="1"/>
</dbReference>
<dbReference type="InterPro" id="IPR011712">
    <property type="entry name" value="Sig_transdc_His_kin_sub3_dim/P"/>
</dbReference>
<proteinExistence type="predicted"/>
<dbReference type="InterPro" id="IPR003594">
    <property type="entry name" value="HATPase_dom"/>
</dbReference>
<name>A0ABX5Q6E2_9BACL</name>
<keyword evidence="6" id="KW-1133">Transmembrane helix</keyword>
<dbReference type="Gene3D" id="3.30.565.10">
    <property type="entry name" value="Histidine kinase-like ATPase, C-terminal domain"/>
    <property type="match status" value="1"/>
</dbReference>